<dbReference type="GO" id="GO:0051537">
    <property type="term" value="F:2 iron, 2 sulfur cluster binding"/>
    <property type="evidence" value="ECO:0007669"/>
    <property type="project" value="InterPro"/>
</dbReference>
<feature type="domain" description="2Fe-2S ferredoxin-type" evidence="1">
    <location>
        <begin position="15"/>
        <end position="125"/>
    </location>
</feature>
<dbReference type="PROSITE" id="PS51085">
    <property type="entry name" value="2FE2S_FER_2"/>
    <property type="match status" value="1"/>
</dbReference>
<dbReference type="EMBL" id="SUMF01000019">
    <property type="protein sequence ID" value="TJZ70067.1"/>
    <property type="molecule type" value="Genomic_DNA"/>
</dbReference>
<dbReference type="InterPro" id="IPR006058">
    <property type="entry name" value="2Fe2S_fd_BS"/>
</dbReference>
<evidence type="ECO:0000313" key="3">
    <source>
        <dbReference type="Proteomes" id="UP000310016"/>
    </source>
</evidence>
<dbReference type="Proteomes" id="UP000310016">
    <property type="component" value="Unassembled WGS sequence"/>
</dbReference>
<comment type="caution">
    <text evidence="2">The sequence shown here is derived from an EMBL/GenBank/DDBJ whole genome shotgun (WGS) entry which is preliminary data.</text>
</comment>
<protein>
    <submittedName>
        <fullName evidence="2">(2Fe-2S)-binding protein</fullName>
    </submittedName>
</protein>
<keyword evidence="3" id="KW-1185">Reference proteome</keyword>
<dbReference type="PROSITE" id="PS00197">
    <property type="entry name" value="2FE2S_FER_1"/>
    <property type="match status" value="1"/>
</dbReference>
<name>A0A4U0PPF4_9NEIS</name>
<dbReference type="AlphaFoldDB" id="A0A4U0PPF4"/>
<accession>A0A4U0PPF4</accession>
<evidence type="ECO:0000313" key="2">
    <source>
        <dbReference type="EMBL" id="TJZ70067.1"/>
    </source>
</evidence>
<evidence type="ECO:0000259" key="1">
    <source>
        <dbReference type="PROSITE" id="PS51085"/>
    </source>
</evidence>
<dbReference type="Gene3D" id="3.10.20.30">
    <property type="match status" value="1"/>
</dbReference>
<reference evidence="2 3" key="1">
    <citation type="submission" date="2019-04" db="EMBL/GenBank/DDBJ databases">
        <title>Chitiniphilus eburnea sp. nov., a novel chitinolytic bacterium isolated from aquaculture sludge.</title>
        <authorList>
            <person name="Sheng M."/>
        </authorList>
    </citation>
    <scope>NUCLEOTIDE SEQUENCE [LARGE SCALE GENOMIC DNA]</scope>
    <source>
        <strain evidence="2 3">HX-2-15</strain>
    </source>
</reference>
<dbReference type="InterPro" id="IPR012675">
    <property type="entry name" value="Beta-grasp_dom_sf"/>
</dbReference>
<gene>
    <name evidence="2" type="ORF">FAZ21_14325</name>
</gene>
<dbReference type="InterPro" id="IPR001041">
    <property type="entry name" value="2Fe-2S_ferredoxin-type"/>
</dbReference>
<dbReference type="InterPro" id="IPR036010">
    <property type="entry name" value="2Fe-2S_ferredoxin-like_sf"/>
</dbReference>
<dbReference type="RefSeq" id="WP_136774129.1">
    <property type="nucleotide sequence ID" value="NZ_CP156074.1"/>
</dbReference>
<proteinExistence type="predicted"/>
<dbReference type="CDD" id="cd00207">
    <property type="entry name" value="fer2"/>
    <property type="match status" value="1"/>
</dbReference>
<organism evidence="2 3">
    <name type="scientific">Chitiniphilus eburneus</name>
    <dbReference type="NCBI Taxonomy" id="2571148"/>
    <lineage>
        <taxon>Bacteria</taxon>
        <taxon>Pseudomonadati</taxon>
        <taxon>Pseudomonadota</taxon>
        <taxon>Betaproteobacteria</taxon>
        <taxon>Neisseriales</taxon>
        <taxon>Chitinibacteraceae</taxon>
        <taxon>Chitiniphilus</taxon>
    </lineage>
</organism>
<dbReference type="Pfam" id="PF00111">
    <property type="entry name" value="Fer2"/>
    <property type="match status" value="1"/>
</dbReference>
<dbReference type="SUPFAM" id="SSF54292">
    <property type="entry name" value="2Fe-2S ferredoxin-like"/>
    <property type="match status" value="1"/>
</dbReference>
<dbReference type="OrthoDB" id="9133614at2"/>
<sequence length="125" mass="13707">MPVHDLSNVDFPSMHKLKVVTKAEVTIYDAIPDGARLVDALRHAQVGPPLLAWRCGQGTCGACVVRVQFPNGIEPPPLTRMERNVLARHGLGETEESDGVADPDRLRLACHVRVSCDLVVYIKND</sequence>